<dbReference type="Proteomes" id="UP000295518">
    <property type="component" value="Unassembled WGS sequence"/>
</dbReference>
<evidence type="ECO:0000313" key="3">
    <source>
        <dbReference type="Proteomes" id="UP000295518"/>
    </source>
</evidence>
<dbReference type="AlphaFoldDB" id="A0A4R6IHC0"/>
<protein>
    <submittedName>
        <fullName evidence="2">Uncharacterized protein</fullName>
    </submittedName>
</protein>
<feature type="transmembrane region" description="Helical" evidence="1">
    <location>
        <begin position="212"/>
        <end position="230"/>
    </location>
</feature>
<keyword evidence="1" id="KW-0472">Membrane</keyword>
<gene>
    <name evidence="2" type="ORF">EI74_0283</name>
</gene>
<feature type="transmembrane region" description="Helical" evidence="1">
    <location>
        <begin position="181"/>
        <end position="205"/>
    </location>
</feature>
<sequence length="253" mass="28370">MFKRQLILASSALSIFAATILSISAPLNVVSAKLNSVKNPEAEIARQKTVDYFSSQKNSLIDKNIETITSDSESNYKNERLLIDTTGSTVNEKILFLQQYLNLMDKFTKLDINELKIQLNLKLVNENAFKQIKEKLLKYVNENPNIEYAKNLILSLTANKIEINKSYSRAVRESKDNLETILLFLGIIGGILSIASIAALFTAFFSWLSIPLGILSSQFAVLSIILGSVSKYSPHLNIDKYDTLGKWLTLEIN</sequence>
<dbReference type="EMBL" id="SNWN01000010">
    <property type="protein sequence ID" value="TDO20455.1"/>
    <property type="molecule type" value="Genomic_DNA"/>
</dbReference>
<proteinExistence type="predicted"/>
<dbReference type="RefSeq" id="WP_094254456.1">
    <property type="nucleotide sequence ID" value="NZ_NNCE01000002.1"/>
</dbReference>
<accession>A0A4R6IHC0</accession>
<reference evidence="2 3" key="1">
    <citation type="submission" date="2019-03" db="EMBL/GenBank/DDBJ databases">
        <title>Genomic Encyclopedia of Archaeal and Bacterial Type Strains, Phase II (KMG-II): from individual species to whole genera.</title>
        <authorList>
            <person name="Goeker M."/>
        </authorList>
    </citation>
    <scope>NUCLEOTIDE SEQUENCE [LARGE SCALE GENOMIC DNA]</scope>
    <source>
        <strain evidence="2 3">ATCC 700618</strain>
    </source>
</reference>
<organism evidence="2 3">
    <name type="scientific">Mycoplasma testudineum</name>
    <dbReference type="NCBI Taxonomy" id="244584"/>
    <lineage>
        <taxon>Bacteria</taxon>
        <taxon>Bacillati</taxon>
        <taxon>Mycoplasmatota</taxon>
        <taxon>Mollicutes</taxon>
        <taxon>Mycoplasmataceae</taxon>
        <taxon>Mycoplasma</taxon>
    </lineage>
</organism>
<keyword evidence="1" id="KW-1133">Transmembrane helix</keyword>
<name>A0A4R6IHC0_9MOLU</name>
<evidence type="ECO:0000256" key="1">
    <source>
        <dbReference type="SAM" id="Phobius"/>
    </source>
</evidence>
<keyword evidence="1" id="KW-0812">Transmembrane</keyword>
<evidence type="ECO:0000313" key="2">
    <source>
        <dbReference type="EMBL" id="TDO20455.1"/>
    </source>
</evidence>
<comment type="caution">
    <text evidence="2">The sequence shown here is derived from an EMBL/GenBank/DDBJ whole genome shotgun (WGS) entry which is preliminary data.</text>
</comment>
<keyword evidence="3" id="KW-1185">Reference proteome</keyword>